<dbReference type="PANTHER" id="PTHR12832:SF11">
    <property type="entry name" value="LD23868P"/>
    <property type="match status" value="1"/>
</dbReference>
<dbReference type="GO" id="GO:0007165">
    <property type="term" value="P:signal transduction"/>
    <property type="evidence" value="ECO:0000318"/>
    <property type="project" value="GO_Central"/>
</dbReference>
<name>T1FMC2_HELRO</name>
<dbReference type="STRING" id="6412.T1FMC2"/>
<gene>
    <name evidence="3" type="primary">20209971</name>
    <name evidence="2" type="ORF">HELRODRAFT_185060</name>
</gene>
<dbReference type="Pfam" id="PF05794">
    <property type="entry name" value="Tcp11"/>
    <property type="match status" value="1"/>
</dbReference>
<dbReference type="InterPro" id="IPR008862">
    <property type="entry name" value="Tcp11"/>
</dbReference>
<reference evidence="4" key="1">
    <citation type="submission" date="2012-12" db="EMBL/GenBank/DDBJ databases">
        <authorList>
            <person name="Hellsten U."/>
            <person name="Grimwood J."/>
            <person name="Chapman J.A."/>
            <person name="Shapiro H."/>
            <person name="Aerts A."/>
            <person name="Otillar R.P."/>
            <person name="Terry A.Y."/>
            <person name="Boore J.L."/>
            <person name="Simakov O."/>
            <person name="Marletaz F."/>
            <person name="Cho S.-J."/>
            <person name="Edsinger-Gonzales E."/>
            <person name="Havlak P."/>
            <person name="Kuo D.-H."/>
            <person name="Larsson T."/>
            <person name="Lv J."/>
            <person name="Arendt D."/>
            <person name="Savage R."/>
            <person name="Osoegawa K."/>
            <person name="de Jong P."/>
            <person name="Lindberg D.R."/>
            <person name="Seaver E.C."/>
            <person name="Weisblat D.A."/>
            <person name="Putnam N.H."/>
            <person name="Grigoriev I.V."/>
            <person name="Rokhsar D.S."/>
        </authorList>
    </citation>
    <scope>NUCLEOTIDE SEQUENCE</scope>
</reference>
<evidence type="ECO:0008006" key="5">
    <source>
        <dbReference type="Google" id="ProtNLM"/>
    </source>
</evidence>
<sequence length="547" mass="61487">MAEGFSKEIVNLLASSENIPLINEISASPLLFFNMDDAMKMRERMESMFISHETALDDNFALPESFQSPNVLEARVKEVMTKAFWDILEEQLSETPPTYTQALSLLGEIKGQLAEMLPTTDNSLKLLVDEVLDLDLIKQKLDHLAFDLQTYSQFIIDIMAKICAPARDEEVMRLRTISDVVSLYREIYKVMELMLIDHANAHIKIIRPYLKEHFAEVELAKFLDILKIKLDNGVDGLLCTKVWLNNSFNNTLAKQVQLKKAVETSTTSTNTLSPPATSTTTTVSSVTAEEAELVRDFLTSANVVNIILNNAYLSLLTNTFETPETLLLDYKRVAEQKDKFGALVLTSSLLVVSASCLGRPLGDNIKSKLKSQISILAENVAKSQVKETAISIREQIVKELNDWLMNEQKLPKMSEDVETMLKDQLDNILDPNTPCPPVFRLMGQRLCEFFFEVISDRKDIQIPRGYSLFTEEINSLVKMFSTLVSYNKTVFGNIYGNIVSDLIRKCLNKIDASRNQRVDSGSNTDNFNYNIIGSNVDGAQPDGSSVD</sequence>
<dbReference type="EMBL" id="KB097143">
    <property type="protein sequence ID" value="ESN99275.1"/>
    <property type="molecule type" value="Genomic_DNA"/>
</dbReference>
<protein>
    <recommendedName>
        <fullName evidence="5">T-complex protein 11-like protein 1</fullName>
    </recommendedName>
</protein>
<evidence type="ECO:0000256" key="1">
    <source>
        <dbReference type="ARBA" id="ARBA00010954"/>
    </source>
</evidence>
<dbReference type="OrthoDB" id="276323at2759"/>
<dbReference type="KEGG" id="hro:HELRODRAFT_185060"/>
<dbReference type="CTD" id="20209971"/>
<dbReference type="EnsemblMetazoa" id="HelroT185060">
    <property type="protein sequence ID" value="HelroP185060"/>
    <property type="gene ID" value="HelroG185060"/>
</dbReference>
<evidence type="ECO:0000313" key="3">
    <source>
        <dbReference type="EnsemblMetazoa" id="HelroP185060"/>
    </source>
</evidence>
<dbReference type="FunCoup" id="T1FMC2">
    <property type="interactions" value="585"/>
</dbReference>
<dbReference type="AlphaFoldDB" id="T1FMC2"/>
<proteinExistence type="inferred from homology"/>
<dbReference type="eggNOG" id="KOG1981">
    <property type="taxonomic scope" value="Eukaryota"/>
</dbReference>
<dbReference type="EMBL" id="AMQM01001175">
    <property type="status" value="NOT_ANNOTATED_CDS"/>
    <property type="molecule type" value="Genomic_DNA"/>
</dbReference>
<dbReference type="InParanoid" id="T1FMC2"/>
<dbReference type="PANTHER" id="PTHR12832">
    <property type="entry name" value="TESTIS-SPECIFIC PROTEIN PBS13 T-COMPLEX 11"/>
    <property type="match status" value="1"/>
</dbReference>
<dbReference type="GeneID" id="20209971"/>
<keyword evidence="4" id="KW-1185">Reference proteome</keyword>
<dbReference type="Proteomes" id="UP000015101">
    <property type="component" value="Unassembled WGS sequence"/>
</dbReference>
<dbReference type="RefSeq" id="XP_009023142.1">
    <property type="nucleotide sequence ID" value="XM_009024894.1"/>
</dbReference>
<comment type="similarity">
    <text evidence="1">Belongs to the TCP11 family.</text>
</comment>
<reference evidence="2 4" key="2">
    <citation type="journal article" date="2013" name="Nature">
        <title>Insights into bilaterian evolution from three spiralian genomes.</title>
        <authorList>
            <person name="Simakov O."/>
            <person name="Marletaz F."/>
            <person name="Cho S.J."/>
            <person name="Edsinger-Gonzales E."/>
            <person name="Havlak P."/>
            <person name="Hellsten U."/>
            <person name="Kuo D.H."/>
            <person name="Larsson T."/>
            <person name="Lv J."/>
            <person name="Arendt D."/>
            <person name="Savage R."/>
            <person name="Osoegawa K."/>
            <person name="de Jong P."/>
            <person name="Grimwood J."/>
            <person name="Chapman J.A."/>
            <person name="Shapiro H."/>
            <person name="Aerts A."/>
            <person name="Otillar R.P."/>
            <person name="Terry A.Y."/>
            <person name="Boore J.L."/>
            <person name="Grigoriev I.V."/>
            <person name="Lindberg D.R."/>
            <person name="Seaver E.C."/>
            <person name="Weisblat D.A."/>
            <person name="Putnam N.H."/>
            <person name="Rokhsar D.S."/>
        </authorList>
    </citation>
    <scope>NUCLEOTIDE SEQUENCE</scope>
</reference>
<organism evidence="3 4">
    <name type="scientific">Helobdella robusta</name>
    <name type="common">Californian leech</name>
    <dbReference type="NCBI Taxonomy" id="6412"/>
    <lineage>
        <taxon>Eukaryota</taxon>
        <taxon>Metazoa</taxon>
        <taxon>Spiralia</taxon>
        <taxon>Lophotrochozoa</taxon>
        <taxon>Annelida</taxon>
        <taxon>Clitellata</taxon>
        <taxon>Hirudinea</taxon>
        <taxon>Rhynchobdellida</taxon>
        <taxon>Glossiphoniidae</taxon>
        <taxon>Helobdella</taxon>
    </lineage>
</organism>
<reference evidence="3" key="3">
    <citation type="submission" date="2015-06" db="UniProtKB">
        <authorList>
            <consortium name="EnsemblMetazoa"/>
        </authorList>
    </citation>
    <scope>IDENTIFICATION</scope>
</reference>
<dbReference type="OMA" id="FMETMYN"/>
<evidence type="ECO:0000313" key="4">
    <source>
        <dbReference type="Proteomes" id="UP000015101"/>
    </source>
</evidence>
<evidence type="ECO:0000313" key="2">
    <source>
        <dbReference type="EMBL" id="ESN99275.1"/>
    </source>
</evidence>
<accession>T1FMC2</accession>
<dbReference type="HOGENOM" id="CLU_026469_0_0_1"/>